<dbReference type="GO" id="GO:0016887">
    <property type="term" value="F:ATP hydrolysis activity"/>
    <property type="evidence" value="ECO:0007669"/>
    <property type="project" value="InterPro"/>
</dbReference>
<keyword evidence="3" id="KW-0067">ATP-binding</keyword>
<proteinExistence type="inferred from homology"/>
<dbReference type="EMBL" id="PDBW01000001">
    <property type="protein sequence ID" value="PFH01486.1"/>
    <property type="molecule type" value="Genomic_DNA"/>
</dbReference>
<comment type="similarity">
    <text evidence="1">Belongs to the ABC transporter superfamily.</text>
</comment>
<evidence type="ECO:0000259" key="2">
    <source>
        <dbReference type="Pfam" id="PF00005"/>
    </source>
</evidence>
<evidence type="ECO:0000256" key="1">
    <source>
        <dbReference type="ARBA" id="ARBA00005417"/>
    </source>
</evidence>
<dbReference type="Pfam" id="PF00005">
    <property type="entry name" value="ABC_tran"/>
    <property type="match status" value="1"/>
</dbReference>
<dbReference type="InterPro" id="IPR027417">
    <property type="entry name" value="P-loop_NTPase"/>
</dbReference>
<dbReference type="GO" id="GO:0005524">
    <property type="term" value="F:ATP binding"/>
    <property type="evidence" value="ECO:0007669"/>
    <property type="project" value="UniProtKB-KW"/>
</dbReference>
<dbReference type="PANTHER" id="PTHR42798">
    <property type="entry name" value="LIPOPROTEIN-RELEASING SYSTEM ATP-BINDING PROTEIN LOLD"/>
    <property type="match status" value="1"/>
</dbReference>
<dbReference type="SUPFAM" id="SSF52540">
    <property type="entry name" value="P-loop containing nucleoside triphosphate hydrolases"/>
    <property type="match status" value="1"/>
</dbReference>
<dbReference type="Gene3D" id="3.40.50.300">
    <property type="entry name" value="P-loop containing nucleotide triphosphate hydrolases"/>
    <property type="match status" value="1"/>
</dbReference>
<dbReference type="Proteomes" id="UP000223596">
    <property type="component" value="Unassembled WGS sequence"/>
</dbReference>
<name>A0AB36TDW3_ACETH</name>
<comment type="caution">
    <text evidence="3">The sequence shown here is derived from an EMBL/GenBank/DDBJ whole genome shotgun (WGS) entry which is preliminary data.</text>
</comment>
<evidence type="ECO:0000313" key="4">
    <source>
        <dbReference type="Proteomes" id="UP000223596"/>
    </source>
</evidence>
<dbReference type="InterPro" id="IPR003439">
    <property type="entry name" value="ABC_transporter-like_ATP-bd"/>
</dbReference>
<gene>
    <name evidence="3" type="ORF">M972_11218</name>
</gene>
<keyword evidence="3" id="KW-0547">Nucleotide-binding</keyword>
<organism evidence="3 4">
    <name type="scientific">Acetivibrio thermocellus AD2</name>
    <dbReference type="NCBI Taxonomy" id="1138384"/>
    <lineage>
        <taxon>Bacteria</taxon>
        <taxon>Bacillati</taxon>
        <taxon>Bacillota</taxon>
        <taxon>Clostridia</taxon>
        <taxon>Eubacteriales</taxon>
        <taxon>Oscillospiraceae</taxon>
        <taxon>Acetivibrio</taxon>
    </lineage>
</organism>
<reference evidence="3 4" key="1">
    <citation type="submission" date="2017-09" db="EMBL/GenBank/DDBJ databases">
        <title>Evaluation of Pacific Biosciences Sequencing Technology to Finishing C. thermocellum Genome Sequences.</title>
        <authorList>
            <person name="Brown S."/>
        </authorList>
    </citation>
    <scope>NUCLEOTIDE SEQUENCE [LARGE SCALE GENOMIC DNA]</scope>
    <source>
        <strain evidence="3 4">AD2</strain>
    </source>
</reference>
<dbReference type="AlphaFoldDB" id="A0AB36TDW3"/>
<sequence>MIIKCEKIVKTCKTKYHTTQVFNGASIEIRQGDYVAITGRSGSGKTTLLNILGFLDKPDSGVYFFNGKKVEFTNTHKLNKLRRENVAFVRQDYGLINVWSICREESVKGLPLPGLL</sequence>
<accession>A0AB36TDW3</accession>
<protein>
    <submittedName>
        <fullName evidence="3">ABC transport system ATP-binding protein</fullName>
    </submittedName>
</protein>
<evidence type="ECO:0000313" key="3">
    <source>
        <dbReference type="EMBL" id="PFH01486.1"/>
    </source>
</evidence>
<feature type="domain" description="ABC transporter" evidence="2">
    <location>
        <begin position="23"/>
        <end position="97"/>
    </location>
</feature>
<dbReference type="PANTHER" id="PTHR42798:SF7">
    <property type="entry name" value="ALPHA-D-RIBOSE 1-METHYLPHOSPHONATE 5-TRIPHOSPHATE SYNTHASE SUBUNIT PHNL"/>
    <property type="match status" value="1"/>
</dbReference>